<dbReference type="EMBL" id="QYAZ01000002">
    <property type="protein sequence ID" value="KAB8122460.1"/>
    <property type="molecule type" value="Genomic_DNA"/>
</dbReference>
<dbReference type="RefSeq" id="WP_153472421.1">
    <property type="nucleotide sequence ID" value="NZ_QYAZ01000002.1"/>
</dbReference>
<gene>
    <name evidence="1" type="ORF">D3W54_14830</name>
</gene>
<comment type="caution">
    <text evidence="1">The sequence shown here is derived from an EMBL/GenBank/DDBJ whole genome shotgun (WGS) entry which is preliminary data.</text>
</comment>
<reference evidence="1 2" key="1">
    <citation type="submission" date="2018-09" db="EMBL/GenBank/DDBJ databases">
        <title>Genome sequence and characterization of the bcs clusters for the production of nanocellulose from the low pH resistant strain Komagataeibacter medellinensis ID13488.</title>
        <authorList>
            <person name="Hernandez-Arriaga A.M."/>
            <person name="Del Cerro C."/>
            <person name="Urbina L."/>
            <person name="Eceiza A."/>
            <person name="Retegi A."/>
            <person name="Prieto M.A."/>
        </authorList>
    </citation>
    <scope>NUCLEOTIDE SEQUENCE [LARGE SCALE GENOMIC DNA]</scope>
    <source>
        <strain evidence="1 2">ID13488</strain>
    </source>
</reference>
<sequence>MTTSINPSSFEGGPYLTKEQAIEMQADQKASSITPQPAIANVSAAPTEADFNGLLAALRSAGVIAAS</sequence>
<evidence type="ECO:0000313" key="2">
    <source>
        <dbReference type="Proteomes" id="UP000427842"/>
    </source>
</evidence>
<keyword evidence="2" id="KW-1185">Reference proteome</keyword>
<evidence type="ECO:0000313" key="1">
    <source>
        <dbReference type="EMBL" id="KAB8122460.1"/>
    </source>
</evidence>
<protein>
    <submittedName>
        <fullName evidence="1">Uncharacterized protein</fullName>
    </submittedName>
</protein>
<proteinExistence type="predicted"/>
<dbReference type="Proteomes" id="UP000427842">
    <property type="component" value="Unassembled WGS sequence"/>
</dbReference>
<organism evidence="1 2">
    <name type="scientific">Komagataeibacter medellinensis</name>
    <dbReference type="NCBI Taxonomy" id="1177712"/>
    <lineage>
        <taxon>Bacteria</taxon>
        <taxon>Pseudomonadati</taxon>
        <taxon>Pseudomonadota</taxon>
        <taxon>Alphaproteobacteria</taxon>
        <taxon>Acetobacterales</taxon>
        <taxon>Acetobacteraceae</taxon>
        <taxon>Komagataeibacter</taxon>
    </lineage>
</organism>
<name>A0ABQ6VR90_9PROT</name>
<accession>A0ABQ6VR90</accession>